<evidence type="ECO:0000313" key="3">
    <source>
        <dbReference type="EMBL" id="TCC97534.1"/>
    </source>
</evidence>
<proteinExistence type="predicted"/>
<dbReference type="Proteomes" id="UP000291117">
    <property type="component" value="Unassembled WGS sequence"/>
</dbReference>
<evidence type="ECO:0000256" key="1">
    <source>
        <dbReference type="SAM" id="SignalP"/>
    </source>
</evidence>
<dbReference type="RefSeq" id="WP_131607895.1">
    <property type="nucleotide sequence ID" value="NZ_SJSM01000003.1"/>
</dbReference>
<comment type="caution">
    <text evidence="3">The sequence shown here is derived from an EMBL/GenBank/DDBJ whole genome shotgun (WGS) entry which is preliminary data.</text>
</comment>
<feature type="chain" id="PRO_5020581714" evidence="1">
    <location>
        <begin position="23"/>
        <end position="199"/>
    </location>
</feature>
<feature type="signal peptide" evidence="1">
    <location>
        <begin position="1"/>
        <end position="22"/>
    </location>
</feature>
<dbReference type="Gene3D" id="3.30.830.10">
    <property type="entry name" value="Metalloenzyme, LuxS/M16 peptidase-like"/>
    <property type="match status" value="2"/>
</dbReference>
<name>A0A4R0NFT7_9SPHI</name>
<dbReference type="InterPro" id="IPR011249">
    <property type="entry name" value="Metalloenz_LuxS/M16"/>
</dbReference>
<feature type="domain" description="Peptidase M16 C-terminal" evidence="2">
    <location>
        <begin position="156"/>
        <end position="199"/>
    </location>
</feature>
<sequence length="199" mass="21620">MLTTKKLFIATIALFATQFVQAQSSTMNNPVSFKLSNGMTVIVAENTGTDKIYSSFTVDNETVDENNAPAQNILNLMLNETASEAETGISFDDKGGNLASLATDFNKALSVMSGSIKTPALNQSSLDKAKQTIIEHLKAQDRYYPVSVNEASLAQLTLKDVQAFYEKSITPSKAFLTIAGNIDPTTARAFAKKEFDSWK</sequence>
<protein>
    <submittedName>
        <fullName evidence="3">Insulinase family protein</fullName>
    </submittedName>
</protein>
<dbReference type="GO" id="GO:0046872">
    <property type="term" value="F:metal ion binding"/>
    <property type="evidence" value="ECO:0007669"/>
    <property type="project" value="InterPro"/>
</dbReference>
<dbReference type="EMBL" id="SJSM01000003">
    <property type="protein sequence ID" value="TCC97534.1"/>
    <property type="molecule type" value="Genomic_DNA"/>
</dbReference>
<reference evidence="3 4" key="1">
    <citation type="submission" date="2019-02" db="EMBL/GenBank/DDBJ databases">
        <title>Pedobacter sp. RP-3-8 sp. nov., isolated from Arctic soil.</title>
        <authorList>
            <person name="Dahal R.H."/>
        </authorList>
    </citation>
    <scope>NUCLEOTIDE SEQUENCE [LARGE SCALE GENOMIC DNA]</scope>
    <source>
        <strain evidence="3 4">RP-3-8</strain>
    </source>
</reference>
<evidence type="ECO:0000313" key="4">
    <source>
        <dbReference type="Proteomes" id="UP000291117"/>
    </source>
</evidence>
<keyword evidence="1" id="KW-0732">Signal</keyword>
<accession>A0A4R0NFT7</accession>
<evidence type="ECO:0000259" key="2">
    <source>
        <dbReference type="Pfam" id="PF05193"/>
    </source>
</evidence>
<dbReference type="Pfam" id="PF05193">
    <property type="entry name" value="Peptidase_M16_C"/>
    <property type="match status" value="1"/>
</dbReference>
<keyword evidence="4" id="KW-1185">Reference proteome</keyword>
<dbReference type="InterPro" id="IPR007863">
    <property type="entry name" value="Peptidase_M16_C"/>
</dbReference>
<dbReference type="SUPFAM" id="SSF63411">
    <property type="entry name" value="LuxS/MPP-like metallohydrolase"/>
    <property type="match status" value="1"/>
</dbReference>
<organism evidence="3 4">
    <name type="scientific">Pedobacter hiemivivus</name>
    <dbReference type="NCBI Taxonomy" id="2530454"/>
    <lineage>
        <taxon>Bacteria</taxon>
        <taxon>Pseudomonadati</taxon>
        <taxon>Bacteroidota</taxon>
        <taxon>Sphingobacteriia</taxon>
        <taxon>Sphingobacteriales</taxon>
        <taxon>Sphingobacteriaceae</taxon>
        <taxon>Pedobacter</taxon>
    </lineage>
</organism>
<gene>
    <name evidence="3" type="ORF">EZ444_06340</name>
</gene>
<dbReference type="AlphaFoldDB" id="A0A4R0NFT7"/>
<dbReference type="OrthoDB" id="767018at2"/>